<dbReference type="OrthoDB" id="8808731at2759"/>
<dbReference type="Gene3D" id="3.40.50.620">
    <property type="entry name" value="HUPs"/>
    <property type="match status" value="1"/>
</dbReference>
<evidence type="ECO:0000256" key="3">
    <source>
        <dbReference type="ARBA" id="ARBA00022741"/>
    </source>
</evidence>
<dbReference type="SUPFAM" id="SSF52402">
    <property type="entry name" value="Adenine nucleotide alpha hydrolases-like"/>
    <property type="match status" value="1"/>
</dbReference>
<dbReference type="InterPro" id="IPR014729">
    <property type="entry name" value="Rossmann-like_a/b/a_fold"/>
</dbReference>
<proteinExistence type="predicted"/>
<evidence type="ECO:0000256" key="4">
    <source>
        <dbReference type="ARBA" id="ARBA00022840"/>
    </source>
</evidence>
<dbReference type="PANTHER" id="PTHR23293">
    <property type="entry name" value="FAD SYNTHETASE-RELATED FMN ADENYLYLTRANSFERASE"/>
    <property type="match status" value="1"/>
</dbReference>
<keyword evidence="4" id="KW-0067">ATP-binding</keyword>
<keyword evidence="6" id="KW-1185">Reference proteome</keyword>
<dbReference type="Proteomes" id="UP000727407">
    <property type="component" value="Unassembled WGS sequence"/>
</dbReference>
<reference evidence="5" key="1">
    <citation type="submission" date="2020-07" db="EMBL/GenBank/DDBJ databases">
        <title>Clarias magur genome sequencing, assembly and annotation.</title>
        <authorList>
            <person name="Kushwaha B."/>
            <person name="Kumar R."/>
            <person name="Das P."/>
            <person name="Joshi C.G."/>
            <person name="Kumar D."/>
            <person name="Nagpure N.S."/>
            <person name="Pandey M."/>
            <person name="Agarwal S."/>
            <person name="Srivastava S."/>
            <person name="Singh M."/>
            <person name="Sahoo L."/>
            <person name="Jayasankar P."/>
            <person name="Meher P.K."/>
            <person name="Koringa P.G."/>
            <person name="Iquebal M.A."/>
            <person name="Das S.P."/>
            <person name="Bit A."/>
            <person name="Patnaik S."/>
            <person name="Patel N."/>
            <person name="Shah T.M."/>
            <person name="Hinsu A."/>
            <person name="Jena J.K."/>
        </authorList>
    </citation>
    <scope>NUCLEOTIDE SEQUENCE</scope>
    <source>
        <strain evidence="5">CIFAMagur01</strain>
        <tissue evidence="5">Testis</tissue>
    </source>
</reference>
<comment type="caution">
    <text evidence="5">The sequence shown here is derived from an EMBL/GenBank/DDBJ whole genome shotgun (WGS) entry which is preliminary data.</text>
</comment>
<evidence type="ECO:0000256" key="2">
    <source>
        <dbReference type="ARBA" id="ARBA00022695"/>
    </source>
</evidence>
<keyword evidence="1" id="KW-0808">Transferase</keyword>
<sequence>YELDLFAVEGNIRQALIEVQEKRPELRAVLMGTRRTDPYSHTLTDLCPTDPDWPPYMRVNPLL</sequence>
<name>A0A8J4XEK7_CLAMG</name>
<dbReference type="AlphaFoldDB" id="A0A8J4XEK7"/>
<feature type="non-terminal residue" evidence="5">
    <location>
        <position position="1"/>
    </location>
</feature>
<dbReference type="GO" id="GO:0006747">
    <property type="term" value="P:FAD biosynthetic process"/>
    <property type="evidence" value="ECO:0007669"/>
    <property type="project" value="TreeGrafter"/>
</dbReference>
<dbReference type="PANTHER" id="PTHR23293:SF9">
    <property type="entry name" value="FAD SYNTHASE"/>
    <property type="match status" value="1"/>
</dbReference>
<evidence type="ECO:0000313" key="5">
    <source>
        <dbReference type="EMBL" id="KAF5902310.1"/>
    </source>
</evidence>
<gene>
    <name evidence="5" type="primary">flad1</name>
    <name evidence="5" type="ORF">DAT39_007938</name>
</gene>
<dbReference type="GO" id="GO:0005524">
    <property type="term" value="F:ATP binding"/>
    <property type="evidence" value="ECO:0007669"/>
    <property type="project" value="UniProtKB-KW"/>
</dbReference>
<accession>A0A8J4XEK7</accession>
<evidence type="ECO:0000313" key="6">
    <source>
        <dbReference type="Proteomes" id="UP000727407"/>
    </source>
</evidence>
<organism evidence="5 6">
    <name type="scientific">Clarias magur</name>
    <name type="common">Asian catfish</name>
    <name type="synonym">Macropteronotus magur</name>
    <dbReference type="NCBI Taxonomy" id="1594786"/>
    <lineage>
        <taxon>Eukaryota</taxon>
        <taxon>Metazoa</taxon>
        <taxon>Chordata</taxon>
        <taxon>Craniata</taxon>
        <taxon>Vertebrata</taxon>
        <taxon>Euteleostomi</taxon>
        <taxon>Actinopterygii</taxon>
        <taxon>Neopterygii</taxon>
        <taxon>Teleostei</taxon>
        <taxon>Ostariophysi</taxon>
        <taxon>Siluriformes</taxon>
        <taxon>Clariidae</taxon>
        <taxon>Clarias</taxon>
    </lineage>
</organism>
<feature type="non-terminal residue" evidence="5">
    <location>
        <position position="63"/>
    </location>
</feature>
<dbReference type="EMBL" id="QNUK01000092">
    <property type="protein sequence ID" value="KAF5902310.1"/>
    <property type="molecule type" value="Genomic_DNA"/>
</dbReference>
<evidence type="ECO:0000256" key="1">
    <source>
        <dbReference type="ARBA" id="ARBA00022679"/>
    </source>
</evidence>
<dbReference type="GO" id="GO:0003919">
    <property type="term" value="F:FMN adenylyltransferase activity"/>
    <property type="evidence" value="ECO:0007669"/>
    <property type="project" value="TreeGrafter"/>
</dbReference>
<keyword evidence="3" id="KW-0547">Nucleotide-binding</keyword>
<keyword evidence="2" id="KW-0548">Nucleotidyltransferase</keyword>
<protein>
    <submittedName>
        <fullName evidence="5">FAD synthase isoform X1</fullName>
    </submittedName>
</protein>